<comment type="catalytic activity">
    <reaction evidence="10">
        <text>di-trans,octa-cis-undecaprenyl diphospho-N-acetyl-alpha-D-muramoyl-L-alanyl-D-glutamyl-meso-2,6-diaminopimeloyl-D-alanyl-D-alanine + UDP-N-acetyl-alpha-D-glucosamine = di-trans,octa-cis-undecaprenyl diphospho-[N-acetyl-alpha-D-glucosaminyl-(1-&gt;4)]-N-acetyl-alpha-D-muramoyl-L-alanyl-D-glutamyl-meso-2,6-diaminopimeloyl-D-alanyl-D-alanine + UDP + H(+)</text>
        <dbReference type="Rhea" id="RHEA:31227"/>
        <dbReference type="ChEBI" id="CHEBI:15378"/>
        <dbReference type="ChEBI" id="CHEBI:57705"/>
        <dbReference type="ChEBI" id="CHEBI:58223"/>
        <dbReference type="ChEBI" id="CHEBI:61387"/>
        <dbReference type="ChEBI" id="CHEBI:61388"/>
        <dbReference type="EC" id="2.4.1.227"/>
    </reaction>
</comment>
<evidence type="ECO:0000256" key="3">
    <source>
        <dbReference type="ARBA" id="ARBA00022676"/>
    </source>
</evidence>
<dbReference type="Proteomes" id="UP000231162">
    <property type="component" value="Unassembled WGS sequence"/>
</dbReference>
<dbReference type="Pfam" id="PF03033">
    <property type="entry name" value="Glyco_transf_28"/>
    <property type="match status" value="1"/>
</dbReference>
<dbReference type="SUPFAM" id="SSF53756">
    <property type="entry name" value="UDP-Glycosyltransferase/glycogen phosphorylase"/>
    <property type="match status" value="1"/>
</dbReference>
<accession>A0A2M6R9L8</accession>
<proteinExistence type="inferred from homology"/>
<feature type="domain" description="Glycosyltransferase family 28 N-terminal" evidence="11">
    <location>
        <begin position="6"/>
        <end position="143"/>
    </location>
</feature>
<feature type="binding site" evidence="10">
    <location>
        <begin position="13"/>
        <end position="15"/>
    </location>
    <ligand>
        <name>UDP-N-acetyl-alpha-D-glucosamine</name>
        <dbReference type="ChEBI" id="CHEBI:57705"/>
    </ligand>
</feature>
<dbReference type="GO" id="GO:0008360">
    <property type="term" value="P:regulation of cell shape"/>
    <property type="evidence" value="ECO:0007669"/>
    <property type="project" value="UniProtKB-KW"/>
</dbReference>
<evidence type="ECO:0000256" key="2">
    <source>
        <dbReference type="ARBA" id="ARBA00022618"/>
    </source>
</evidence>
<keyword evidence="1 10" id="KW-1003">Cell membrane</keyword>
<dbReference type="GO" id="GO:0050511">
    <property type="term" value="F:undecaprenyldiphospho-muramoylpentapeptide beta-N-acetylglucosaminyltransferase activity"/>
    <property type="evidence" value="ECO:0007669"/>
    <property type="project" value="UniProtKB-UniRule"/>
</dbReference>
<dbReference type="Gene3D" id="3.40.50.2000">
    <property type="entry name" value="Glycogen Phosphorylase B"/>
    <property type="match status" value="2"/>
</dbReference>
<comment type="caution">
    <text evidence="10">Lacks conserved residue(s) required for the propagation of feature annotation.</text>
</comment>
<dbReference type="PANTHER" id="PTHR21015:SF27">
    <property type="entry name" value="UDP-N-ACETYLGLUCOSAMINE--N-ACETYLMURAMYL-(PENTAPEPTIDE) PYROPHOSPHORYL-UNDECAPRENOL N-ACETYLGLUCOSAMINE TRANSFERASE"/>
    <property type="match status" value="1"/>
</dbReference>
<evidence type="ECO:0000259" key="11">
    <source>
        <dbReference type="Pfam" id="PF03033"/>
    </source>
</evidence>
<dbReference type="PANTHER" id="PTHR21015">
    <property type="entry name" value="UDP-N-ACETYLGLUCOSAMINE--N-ACETYLMURAMYL-(PENTAPEPTIDE) PYROPHOSPHORYL-UNDECAPRENOL N-ACETYLGLUCOSAMINE TRANSFERASE 1"/>
    <property type="match status" value="1"/>
</dbReference>
<evidence type="ECO:0000259" key="12">
    <source>
        <dbReference type="Pfam" id="PF04101"/>
    </source>
</evidence>
<evidence type="ECO:0000256" key="9">
    <source>
        <dbReference type="ARBA" id="ARBA00023316"/>
    </source>
</evidence>
<sequence>MSKKRILISSGGTAGHVYPTLEVLRLLQRRRACDILFVGSARSIEQRVIGKEFDYISLPVGKLRRYPSLLTIRDGARVIGGVYKAHSIVRSFKPDIVFVKGGYVSLPITLIARRRKLPLVAHESDVVIGLANRFAIKAAQKVCVGFPTRYYPKEYRKKLVYTGVPIRKGFSQRLKPADRQLFSLHKSVPVLLITGATQGSQMLNDICKAILPPLLGRMQIIHITGSAHEKDFQEIRTKLPRALASYYHVYGFLEHGMEAAVRCADCVVSRAGSSIAEFAAAGLPMILVPLPFTGGDHQLKNAEVFTKEGAAITIRQQQLTPQRLLDTINALLDDPHRMAGLAHQAQLLAVPEATDNVVRVIEDVLYS</sequence>
<dbReference type="GO" id="GO:0005975">
    <property type="term" value="P:carbohydrate metabolic process"/>
    <property type="evidence" value="ECO:0007669"/>
    <property type="project" value="InterPro"/>
</dbReference>
<evidence type="ECO:0000256" key="1">
    <source>
        <dbReference type="ARBA" id="ARBA00022475"/>
    </source>
</evidence>
<keyword evidence="4 10" id="KW-0808">Transferase</keyword>
<feature type="binding site" evidence="10">
    <location>
        <position position="167"/>
    </location>
    <ligand>
        <name>UDP-N-acetyl-alpha-D-glucosamine</name>
        <dbReference type="ChEBI" id="CHEBI:57705"/>
    </ligand>
</feature>
<dbReference type="InterPro" id="IPR006009">
    <property type="entry name" value="GlcNAc_MurG"/>
</dbReference>
<dbReference type="GO" id="GO:0051991">
    <property type="term" value="F:UDP-N-acetyl-D-glucosamine:N-acetylmuramoyl-L-alanyl-D-glutamyl-meso-2,6-diaminopimelyl-D-alanyl-D-alanine-diphosphoundecaprenol 4-beta-N-acetylglucosaminlytransferase activity"/>
    <property type="evidence" value="ECO:0007669"/>
    <property type="project" value="RHEA"/>
</dbReference>
<evidence type="ECO:0000256" key="7">
    <source>
        <dbReference type="ARBA" id="ARBA00023136"/>
    </source>
</evidence>
<dbReference type="EMBL" id="PEZX01000010">
    <property type="protein sequence ID" value="PIS07209.1"/>
    <property type="molecule type" value="Genomic_DNA"/>
</dbReference>
<evidence type="ECO:0000256" key="6">
    <source>
        <dbReference type="ARBA" id="ARBA00022984"/>
    </source>
</evidence>
<evidence type="ECO:0000313" key="13">
    <source>
        <dbReference type="EMBL" id="PIS07209.1"/>
    </source>
</evidence>
<evidence type="ECO:0000313" key="14">
    <source>
        <dbReference type="Proteomes" id="UP000231162"/>
    </source>
</evidence>
<keyword evidence="8 10" id="KW-0131">Cell cycle</keyword>
<keyword evidence="9 10" id="KW-0961">Cell wall biogenesis/degradation</keyword>
<keyword evidence="6 10" id="KW-0573">Peptidoglycan synthesis</keyword>
<comment type="similarity">
    <text evidence="10">Belongs to the glycosyltransferase 28 family. MurG subfamily.</text>
</comment>
<evidence type="ECO:0000256" key="4">
    <source>
        <dbReference type="ARBA" id="ARBA00022679"/>
    </source>
</evidence>
<organism evidence="13 14">
    <name type="scientific">Candidatus Berkelbacteria bacterium CG10_big_fil_rev_8_21_14_0_10_43_14</name>
    <dbReference type="NCBI Taxonomy" id="1974515"/>
    <lineage>
        <taxon>Bacteria</taxon>
        <taxon>Candidatus Berkelbacteria</taxon>
    </lineage>
</organism>
<evidence type="ECO:0000256" key="10">
    <source>
        <dbReference type="HAMAP-Rule" id="MF_00033"/>
    </source>
</evidence>
<comment type="function">
    <text evidence="10">Cell wall formation. Catalyzes the transfer of a GlcNAc subunit on undecaprenyl-pyrophosphoryl-MurNAc-pentapeptide (lipid intermediate I) to form undecaprenyl-pyrophosphoryl-MurNAc-(pentapeptide)GlcNAc (lipid intermediate II).</text>
</comment>
<comment type="pathway">
    <text evidence="10">Cell wall biogenesis; peptidoglycan biosynthesis.</text>
</comment>
<evidence type="ECO:0000256" key="5">
    <source>
        <dbReference type="ARBA" id="ARBA00022960"/>
    </source>
</evidence>
<keyword evidence="7 10" id="KW-0472">Membrane</keyword>
<dbReference type="GO" id="GO:0005886">
    <property type="term" value="C:plasma membrane"/>
    <property type="evidence" value="ECO:0007669"/>
    <property type="project" value="UniProtKB-SubCell"/>
</dbReference>
<keyword evidence="5 10" id="KW-0133">Cell shape</keyword>
<comment type="caution">
    <text evidence="13">The sequence shown here is derived from an EMBL/GenBank/DDBJ whole genome shotgun (WGS) entry which is preliminary data.</text>
</comment>
<feature type="domain" description="Glycosyl transferase family 28 C-terminal" evidence="12">
    <location>
        <begin position="190"/>
        <end position="355"/>
    </location>
</feature>
<dbReference type="GO" id="GO:0009252">
    <property type="term" value="P:peptidoglycan biosynthetic process"/>
    <property type="evidence" value="ECO:0007669"/>
    <property type="project" value="UniProtKB-UniRule"/>
</dbReference>
<gene>
    <name evidence="10" type="primary">murG</name>
    <name evidence="13" type="ORF">COT79_00490</name>
</gene>
<dbReference type="GO" id="GO:0071555">
    <property type="term" value="P:cell wall organization"/>
    <property type="evidence" value="ECO:0007669"/>
    <property type="project" value="UniProtKB-KW"/>
</dbReference>
<dbReference type="GO" id="GO:0051301">
    <property type="term" value="P:cell division"/>
    <property type="evidence" value="ECO:0007669"/>
    <property type="project" value="UniProtKB-KW"/>
</dbReference>
<name>A0A2M6R9L8_9BACT</name>
<evidence type="ECO:0000256" key="8">
    <source>
        <dbReference type="ARBA" id="ARBA00023306"/>
    </source>
</evidence>
<dbReference type="UniPathway" id="UPA00219"/>
<keyword evidence="2 10" id="KW-0132">Cell division</keyword>
<dbReference type="Pfam" id="PF04101">
    <property type="entry name" value="Glyco_tran_28_C"/>
    <property type="match status" value="1"/>
</dbReference>
<reference evidence="14" key="1">
    <citation type="submission" date="2017-09" db="EMBL/GenBank/DDBJ databases">
        <title>Depth-based differentiation of microbial function through sediment-hosted aquifers and enrichment of novel symbionts in the deep terrestrial subsurface.</title>
        <authorList>
            <person name="Probst A.J."/>
            <person name="Ladd B."/>
            <person name="Jarett J.K."/>
            <person name="Geller-Mcgrath D.E."/>
            <person name="Sieber C.M.K."/>
            <person name="Emerson J.B."/>
            <person name="Anantharaman K."/>
            <person name="Thomas B.C."/>
            <person name="Malmstrom R."/>
            <person name="Stieglmeier M."/>
            <person name="Klingl A."/>
            <person name="Woyke T."/>
            <person name="Ryan C.M."/>
            <person name="Banfield J.F."/>
        </authorList>
    </citation>
    <scope>NUCLEOTIDE SEQUENCE [LARGE SCALE GENOMIC DNA]</scope>
</reference>
<dbReference type="HAMAP" id="MF_00033">
    <property type="entry name" value="MurG"/>
    <property type="match status" value="1"/>
</dbReference>
<keyword evidence="3 10" id="KW-0328">Glycosyltransferase</keyword>
<dbReference type="AlphaFoldDB" id="A0A2M6R9L8"/>
<comment type="subcellular location">
    <subcellularLocation>
        <location evidence="10">Cell membrane</location>
        <topology evidence="10">Peripheral membrane protein</topology>
        <orientation evidence="10">Cytoplasmic side</orientation>
    </subcellularLocation>
</comment>
<feature type="binding site" evidence="10">
    <location>
        <position position="298"/>
    </location>
    <ligand>
        <name>UDP-N-acetyl-alpha-D-glucosamine</name>
        <dbReference type="ChEBI" id="CHEBI:57705"/>
    </ligand>
</feature>
<protein>
    <recommendedName>
        <fullName evidence="10">UDP-N-acetylglucosamine--N-acetylmuramyl-(pentapeptide) pyrophosphoryl-undecaprenol N-acetylglucosamine transferase</fullName>
        <ecNumber evidence="10">2.4.1.227</ecNumber>
    </recommendedName>
    <alternativeName>
        <fullName evidence="10">Undecaprenyl-PP-MurNAc-pentapeptide-UDPGlcNAc GlcNAc transferase</fullName>
    </alternativeName>
</protein>
<dbReference type="CDD" id="cd03785">
    <property type="entry name" value="GT28_MurG"/>
    <property type="match status" value="1"/>
</dbReference>
<dbReference type="InterPro" id="IPR004276">
    <property type="entry name" value="GlycoTrans_28_N"/>
</dbReference>
<dbReference type="InterPro" id="IPR007235">
    <property type="entry name" value="Glyco_trans_28_C"/>
</dbReference>
<dbReference type="EC" id="2.4.1.227" evidence="10"/>